<keyword evidence="3 9" id="KW-0418">Kinase</keyword>
<dbReference type="InterPro" id="IPR013750">
    <property type="entry name" value="GHMP_kinase_C_dom"/>
</dbReference>
<dbReference type="Pfam" id="PF07959">
    <property type="entry name" value="Fucose_pyrophosphorylase"/>
    <property type="match status" value="1"/>
</dbReference>
<evidence type="ECO:0000256" key="2">
    <source>
        <dbReference type="ARBA" id="ARBA00022741"/>
    </source>
</evidence>
<dbReference type="InterPro" id="IPR052203">
    <property type="entry name" value="GHMP_Kinase-Related"/>
</dbReference>
<evidence type="ECO:0000259" key="7">
    <source>
        <dbReference type="Pfam" id="PF07959"/>
    </source>
</evidence>
<dbReference type="EMBL" id="QKZK01000006">
    <property type="protein sequence ID" value="PZX18652.1"/>
    <property type="molecule type" value="Genomic_DNA"/>
</dbReference>
<evidence type="ECO:0000256" key="5">
    <source>
        <dbReference type="ARBA" id="ARBA00038121"/>
    </source>
</evidence>
<dbReference type="OrthoDB" id="9812992at2"/>
<comment type="caution">
    <text evidence="9">The sequence shown here is derived from an EMBL/GenBank/DDBJ whole genome shotgun (WGS) entry which is preliminary data.</text>
</comment>
<dbReference type="GO" id="GO:0005524">
    <property type="term" value="F:ATP binding"/>
    <property type="evidence" value="ECO:0007669"/>
    <property type="project" value="UniProtKB-KW"/>
</dbReference>
<dbReference type="AlphaFoldDB" id="A0A2W7P5G5"/>
<dbReference type="Gene3D" id="3.30.230.120">
    <property type="match status" value="1"/>
</dbReference>
<dbReference type="InterPro" id="IPR001174">
    <property type="entry name" value="HddA/FKP"/>
</dbReference>
<dbReference type="SUPFAM" id="SSF55060">
    <property type="entry name" value="GHMP Kinase, C-terminal domain"/>
    <property type="match status" value="1"/>
</dbReference>
<evidence type="ECO:0000259" key="6">
    <source>
        <dbReference type="Pfam" id="PF00288"/>
    </source>
</evidence>
<gene>
    <name evidence="9" type="ORF">LX69_01045</name>
</gene>
<feature type="domain" description="GDP-fucose pyrophosphorylase" evidence="7">
    <location>
        <begin position="71"/>
        <end position="221"/>
    </location>
</feature>
<dbReference type="PANTHER" id="PTHR32463:SF0">
    <property type="entry name" value="L-FUCOSE KINASE"/>
    <property type="match status" value="1"/>
</dbReference>
<dbReference type="GO" id="GO:0050201">
    <property type="term" value="F:fucokinase activity"/>
    <property type="evidence" value="ECO:0007669"/>
    <property type="project" value="TreeGrafter"/>
</dbReference>
<keyword evidence="2" id="KW-0547">Nucleotide-binding</keyword>
<dbReference type="NCBIfam" id="NF009948">
    <property type="entry name" value="PRK13412.1"/>
    <property type="match status" value="1"/>
</dbReference>
<dbReference type="SUPFAM" id="SSF54211">
    <property type="entry name" value="Ribosomal protein S5 domain 2-like"/>
    <property type="match status" value="1"/>
</dbReference>
<name>A0A2W7P5G5_9BACT</name>
<evidence type="ECO:0000256" key="3">
    <source>
        <dbReference type="ARBA" id="ARBA00022777"/>
    </source>
</evidence>
<dbReference type="InterPro" id="IPR006204">
    <property type="entry name" value="GHMP_kinase_N_dom"/>
</dbReference>
<dbReference type="Proteomes" id="UP000249239">
    <property type="component" value="Unassembled WGS sequence"/>
</dbReference>
<evidence type="ECO:0000259" key="8">
    <source>
        <dbReference type="Pfam" id="PF08544"/>
    </source>
</evidence>
<keyword evidence="4" id="KW-0067">ATP-binding</keyword>
<dbReference type="Pfam" id="PF00288">
    <property type="entry name" value="GHMP_kinases_N"/>
    <property type="match status" value="1"/>
</dbReference>
<dbReference type="PANTHER" id="PTHR32463">
    <property type="entry name" value="L-FUCOSE KINASE"/>
    <property type="match status" value="1"/>
</dbReference>
<feature type="domain" description="GHMP kinase N-terminal" evidence="6">
    <location>
        <begin position="711"/>
        <end position="785"/>
    </location>
</feature>
<evidence type="ECO:0000256" key="1">
    <source>
        <dbReference type="ARBA" id="ARBA00022679"/>
    </source>
</evidence>
<dbReference type="InterPro" id="IPR012887">
    <property type="entry name" value="GDP_fucose_pyrophosphorylase"/>
</dbReference>
<dbReference type="InterPro" id="IPR036554">
    <property type="entry name" value="GHMP_kinase_C_sf"/>
</dbReference>
<dbReference type="GO" id="GO:0042352">
    <property type="term" value="P:GDP-L-fucose salvage"/>
    <property type="evidence" value="ECO:0007669"/>
    <property type="project" value="TreeGrafter"/>
</dbReference>
<feature type="domain" description="GHMP kinase C-terminal" evidence="8">
    <location>
        <begin position="863"/>
        <end position="938"/>
    </location>
</feature>
<evidence type="ECO:0000256" key="4">
    <source>
        <dbReference type="ARBA" id="ARBA00022840"/>
    </source>
</evidence>
<dbReference type="PRINTS" id="PR00960">
    <property type="entry name" value="LMBPPROTEIN"/>
</dbReference>
<dbReference type="InterPro" id="IPR020568">
    <property type="entry name" value="Ribosomal_Su5_D2-typ_SF"/>
</dbReference>
<comment type="similarity">
    <text evidence="5">Belongs to the GHMP kinase family.</text>
</comment>
<evidence type="ECO:0000313" key="9">
    <source>
        <dbReference type="EMBL" id="PZX18652.1"/>
    </source>
</evidence>
<dbReference type="RefSeq" id="WP_111444755.1">
    <property type="nucleotide sequence ID" value="NZ_QKZK01000006.1"/>
</dbReference>
<keyword evidence="10" id="KW-1185">Reference proteome</keyword>
<protein>
    <submittedName>
        <fullName evidence="9">Galactokinase/mevalonate kinase-like predicted kinase</fullName>
    </submittedName>
</protein>
<keyword evidence="1" id="KW-0808">Transferase</keyword>
<accession>A0A2W7P5G5</accession>
<proteinExistence type="inferred from homology"/>
<sequence length="964" mass="107320">MQNAQELNRCRKLLSLPDNLVPVFHDLQEVSKPEWFVTCDPQGQKVGSGGGTAWLLAQDNQSNGVMMDWRDYLSSSKKIIIHAGGQSRRLPAYAPSGKILTPIPVFRWSRGQRVNQNLLDLQLPLYEQLMESTSPNVNTMIVSGDVLIMAPELPPVLPQADVICLGIWVDAHLASRHGVFFASRHHPADLDFMLQKPDKATIEKLAASHLFMMDIGVWLLSDRAVDVLMKKCGWNGAAFDNRVPEYYDLYSTFGTALGQNPSVVDPDVAALSVAIVPLEGGEFYHYGTSAELISSTEKIQNRVQDQRSIHHHRVKPHPSLFVLNARAEQRWDESHHHIWIENSHVPASWELTQNHIITGMPQNEWALHVPDGICLDIVPVEEYRYCIRPYHINDRFSGNPNDSRTAWMNLSVVAWLQQRELTLVDAGLDGVDDIQNAPLFPVLEASQWSGAFVQWMIDEVPACNEAFRSLWLTSARLSATQISAAARLDRLYEQRRAFRLENLPLLAANHHRSIFYQADLKQVANDYISGQLPLPASLPVDLPLVTRMQDAMFRSEVLRQTGNGGQAEETMAFTHLRELILSSAHQKEMPRLNVYTDQIVWGRSPVRLDLAGGWSDTPPFCIQNGGAVVNIAVDLNGQPPIQAFVRLSDSNDIVLRSIDNGVSERITTFDEVGDYTNVGSAFVIARAALCLAGFHPRHCAVPFASLQEQLMAFGGGLEISLLAAVPKGSGLGTSSILAATLLGALSDFCSLAWDKQTICHQTLLLEQMLTTGGGWQDQYGGIIGGVKLLETQPGIQTPMSIRWLPDHLFVDYQYKDNWLLYYTGITRVAKNILAEIVRGMFLNEQERLMVLNRIRHHARETFDAIQGQDYARTAAMIGRSWTLNKALDPGTTSPEIDAMVQRISDFAIGQKLLGAGGGGYMVICAKDAHAAQNIRQILIDNPLNNRARLVEMSINREGLQVTRS</sequence>
<organism evidence="9 10">
    <name type="scientific">Breznakibacter xylanolyticus</name>
    <dbReference type="NCBI Taxonomy" id="990"/>
    <lineage>
        <taxon>Bacteria</taxon>
        <taxon>Pseudomonadati</taxon>
        <taxon>Bacteroidota</taxon>
        <taxon>Bacteroidia</taxon>
        <taxon>Marinilabiliales</taxon>
        <taxon>Marinilabiliaceae</taxon>
        <taxon>Breznakibacter</taxon>
    </lineage>
</organism>
<evidence type="ECO:0000313" key="10">
    <source>
        <dbReference type="Proteomes" id="UP000249239"/>
    </source>
</evidence>
<reference evidence="9 10" key="1">
    <citation type="submission" date="2018-06" db="EMBL/GenBank/DDBJ databases">
        <title>Genomic Encyclopedia of Archaeal and Bacterial Type Strains, Phase II (KMG-II): from individual species to whole genera.</title>
        <authorList>
            <person name="Goeker M."/>
        </authorList>
    </citation>
    <scope>NUCLEOTIDE SEQUENCE [LARGE SCALE GENOMIC DNA]</scope>
    <source>
        <strain evidence="9 10">DSM 6779</strain>
    </source>
</reference>
<dbReference type="Pfam" id="PF08544">
    <property type="entry name" value="GHMP_kinases_C"/>
    <property type="match status" value="1"/>
</dbReference>